<accession>A0A0U9I7S4</accession>
<dbReference type="STRING" id="105231.A0A0U9I7S4"/>
<dbReference type="Proteomes" id="UP000054558">
    <property type="component" value="Unassembled WGS sequence"/>
</dbReference>
<evidence type="ECO:0000313" key="2">
    <source>
        <dbReference type="EMBL" id="GAQ87282.1"/>
    </source>
</evidence>
<proteinExistence type="predicted"/>
<keyword evidence="3" id="KW-1185">Reference proteome</keyword>
<organism evidence="2 3">
    <name type="scientific">Klebsormidium nitens</name>
    <name type="common">Green alga</name>
    <name type="synonym">Ulothrix nitens</name>
    <dbReference type="NCBI Taxonomy" id="105231"/>
    <lineage>
        <taxon>Eukaryota</taxon>
        <taxon>Viridiplantae</taxon>
        <taxon>Streptophyta</taxon>
        <taxon>Klebsormidiophyceae</taxon>
        <taxon>Klebsormidiales</taxon>
        <taxon>Klebsormidiaceae</taxon>
        <taxon>Klebsormidium</taxon>
    </lineage>
</organism>
<dbReference type="AlphaFoldDB" id="A0A0U9I7S4"/>
<feature type="compositionally biased region" description="Basic and acidic residues" evidence="1">
    <location>
        <begin position="28"/>
        <end position="48"/>
    </location>
</feature>
<evidence type="ECO:0000256" key="1">
    <source>
        <dbReference type="SAM" id="MobiDB-lite"/>
    </source>
</evidence>
<reference evidence="2 3" key="1">
    <citation type="journal article" date="2014" name="Nat. Commun.">
        <title>Klebsormidium flaccidum genome reveals primary factors for plant terrestrial adaptation.</title>
        <authorList>
            <person name="Hori K."/>
            <person name="Maruyama F."/>
            <person name="Fujisawa T."/>
            <person name="Togashi T."/>
            <person name="Yamamoto N."/>
            <person name="Seo M."/>
            <person name="Sato S."/>
            <person name="Yamada T."/>
            <person name="Mori H."/>
            <person name="Tajima N."/>
            <person name="Moriyama T."/>
            <person name="Ikeuchi M."/>
            <person name="Watanabe M."/>
            <person name="Wada H."/>
            <person name="Kobayashi K."/>
            <person name="Saito M."/>
            <person name="Masuda T."/>
            <person name="Sasaki-Sekimoto Y."/>
            <person name="Mashiguchi K."/>
            <person name="Awai K."/>
            <person name="Shimojima M."/>
            <person name="Masuda S."/>
            <person name="Iwai M."/>
            <person name="Nobusawa T."/>
            <person name="Narise T."/>
            <person name="Kondo S."/>
            <person name="Saito H."/>
            <person name="Sato R."/>
            <person name="Murakawa M."/>
            <person name="Ihara Y."/>
            <person name="Oshima-Yamada Y."/>
            <person name="Ohtaka K."/>
            <person name="Satoh M."/>
            <person name="Sonobe K."/>
            <person name="Ishii M."/>
            <person name="Ohtani R."/>
            <person name="Kanamori-Sato M."/>
            <person name="Honoki R."/>
            <person name="Miyazaki D."/>
            <person name="Mochizuki H."/>
            <person name="Umetsu J."/>
            <person name="Higashi K."/>
            <person name="Shibata D."/>
            <person name="Kamiya Y."/>
            <person name="Sato N."/>
            <person name="Nakamura Y."/>
            <person name="Tabata S."/>
            <person name="Ida S."/>
            <person name="Kurokawa K."/>
            <person name="Ohta H."/>
        </authorList>
    </citation>
    <scope>NUCLEOTIDE SEQUENCE [LARGE SCALE GENOMIC DNA]</scope>
    <source>
        <strain evidence="2 3">NIES-2285</strain>
    </source>
</reference>
<sequence>MCPVLSQWEIGQEGAEAHDGPSEPGPAIERDWRQSLPKTLEKAERPPDPEASFCNPLTKRRGYSKLVNEYYNKQNEILSQFNDLDTFEERMAVNAEAMQRERERTDRGERLAIKLSNIANVLLFCLKVYASIATTGHYRVCQHHGDAGPSGPRRSSS</sequence>
<protein>
    <submittedName>
        <fullName evidence="2">Uncharacterized protein</fullName>
    </submittedName>
</protein>
<feature type="region of interest" description="Disordered" evidence="1">
    <location>
        <begin position="9"/>
        <end position="56"/>
    </location>
</feature>
<dbReference type="EMBL" id="DF237292">
    <property type="protein sequence ID" value="GAQ87282.1"/>
    <property type="molecule type" value="Genomic_DNA"/>
</dbReference>
<name>A0A0U9I7S4_KLENI</name>
<evidence type="ECO:0000313" key="3">
    <source>
        <dbReference type="Proteomes" id="UP000054558"/>
    </source>
</evidence>
<gene>
    <name evidence="2" type="ORF">KFL_003430015</name>
</gene>
<dbReference type="OrthoDB" id="78296at2759"/>